<dbReference type="SUPFAM" id="SSF53335">
    <property type="entry name" value="S-adenosyl-L-methionine-dependent methyltransferases"/>
    <property type="match status" value="1"/>
</dbReference>
<dbReference type="InterPro" id="IPR020806">
    <property type="entry name" value="PKS_PP-bd"/>
</dbReference>
<keyword evidence="4" id="KW-0808">Transferase</keyword>
<reference evidence="12 13" key="1">
    <citation type="submission" date="2024-07" db="EMBL/GenBank/DDBJ databases">
        <title>Section-level genome sequencing and comparative genomics of Aspergillus sections Usti and Cavernicolus.</title>
        <authorList>
            <consortium name="Lawrence Berkeley National Laboratory"/>
            <person name="Nybo J.L."/>
            <person name="Vesth T.C."/>
            <person name="Theobald S."/>
            <person name="Frisvad J.C."/>
            <person name="Larsen T.O."/>
            <person name="Kjaerboelling I."/>
            <person name="Rothschild-Mancinelli K."/>
            <person name="Lyhne E.K."/>
            <person name="Kogle M.E."/>
            <person name="Barry K."/>
            <person name="Clum A."/>
            <person name="Na H."/>
            <person name="Ledsgaard L."/>
            <person name="Lin J."/>
            <person name="Lipzen A."/>
            <person name="Kuo A."/>
            <person name="Riley R."/>
            <person name="Mondo S."/>
            <person name="Labutti K."/>
            <person name="Haridas S."/>
            <person name="Pangalinan J."/>
            <person name="Salamov A.A."/>
            <person name="Simmons B.A."/>
            <person name="Magnuson J.K."/>
            <person name="Chen J."/>
            <person name="Drula E."/>
            <person name="Henrissat B."/>
            <person name="Wiebenga A."/>
            <person name="Lubbers R.J."/>
            <person name="Gomes A.C."/>
            <person name="Makela M.R."/>
            <person name="Stajich J."/>
            <person name="Grigoriev I.V."/>
            <person name="Mortensen U.H."/>
            <person name="De Vries R.P."/>
            <person name="Baker S.E."/>
            <person name="Andersen M.R."/>
        </authorList>
    </citation>
    <scope>NUCLEOTIDE SEQUENCE [LARGE SCALE GENOMIC DNA]</scope>
    <source>
        <strain evidence="12 13">CBS 123904</strain>
    </source>
</reference>
<dbReference type="SUPFAM" id="SSF53901">
    <property type="entry name" value="Thiolase-like"/>
    <property type="match status" value="1"/>
</dbReference>
<dbReference type="InterPro" id="IPR020843">
    <property type="entry name" value="ER"/>
</dbReference>
<evidence type="ECO:0000256" key="6">
    <source>
        <dbReference type="ARBA" id="ARBA00023268"/>
    </source>
</evidence>
<feature type="region of interest" description="Disordered" evidence="8">
    <location>
        <begin position="1"/>
        <end position="20"/>
    </location>
</feature>
<dbReference type="Gene3D" id="3.40.50.720">
    <property type="entry name" value="NAD(P)-binding Rossmann-like Domain"/>
    <property type="match status" value="1"/>
</dbReference>
<gene>
    <name evidence="12" type="ORF">BJY01DRAFT_261540</name>
</gene>
<protein>
    <recommendedName>
        <fullName evidence="14">Polyketide synthase</fullName>
    </recommendedName>
</protein>
<dbReference type="Pfam" id="PF14765">
    <property type="entry name" value="PS-DH"/>
    <property type="match status" value="1"/>
</dbReference>
<name>A0ABR4ILD2_9EURO</name>
<dbReference type="Pfam" id="PF00109">
    <property type="entry name" value="ketoacyl-synt"/>
    <property type="match status" value="1"/>
</dbReference>
<keyword evidence="1" id="KW-0596">Phosphopantetheine</keyword>
<evidence type="ECO:0000256" key="4">
    <source>
        <dbReference type="ARBA" id="ARBA00022679"/>
    </source>
</evidence>
<dbReference type="SUPFAM" id="SSF51735">
    <property type="entry name" value="NAD(P)-binding Rossmann-fold domains"/>
    <property type="match status" value="2"/>
</dbReference>
<dbReference type="SUPFAM" id="SSF55048">
    <property type="entry name" value="Probable ACP-binding domain of malonyl-CoA ACP transacylase"/>
    <property type="match status" value="1"/>
</dbReference>
<dbReference type="Pfam" id="PF21089">
    <property type="entry name" value="PKS_DH_N"/>
    <property type="match status" value="1"/>
</dbReference>
<dbReference type="InterPro" id="IPR011032">
    <property type="entry name" value="GroES-like_sf"/>
</dbReference>
<dbReference type="InterPro" id="IPR016035">
    <property type="entry name" value="Acyl_Trfase/lysoPLipase"/>
</dbReference>
<dbReference type="InterPro" id="IPR032821">
    <property type="entry name" value="PKS_assoc"/>
</dbReference>
<dbReference type="PROSITE" id="PS00606">
    <property type="entry name" value="KS3_1"/>
    <property type="match status" value="1"/>
</dbReference>
<feature type="compositionally biased region" description="Polar residues" evidence="8">
    <location>
        <begin position="1"/>
        <end position="17"/>
    </location>
</feature>
<evidence type="ECO:0000259" key="9">
    <source>
        <dbReference type="PROSITE" id="PS50075"/>
    </source>
</evidence>
<dbReference type="InterPro" id="IPR001227">
    <property type="entry name" value="Ac_transferase_dom_sf"/>
</dbReference>
<dbReference type="Gene3D" id="3.90.180.10">
    <property type="entry name" value="Medium-chain alcohol dehydrogenases, catalytic domain"/>
    <property type="match status" value="1"/>
</dbReference>
<feature type="active site" description="Proton donor; for dehydratase activity" evidence="7">
    <location>
        <position position="1112"/>
    </location>
</feature>
<dbReference type="SMART" id="SM00826">
    <property type="entry name" value="PKS_DH"/>
    <property type="match status" value="1"/>
</dbReference>
<dbReference type="SMART" id="SM00825">
    <property type="entry name" value="PKS_KS"/>
    <property type="match status" value="1"/>
</dbReference>
<evidence type="ECO:0000256" key="1">
    <source>
        <dbReference type="ARBA" id="ARBA00022450"/>
    </source>
</evidence>
<keyword evidence="3" id="KW-0489">Methyltransferase</keyword>
<keyword evidence="5" id="KW-0521">NADP</keyword>
<dbReference type="InterPro" id="IPR036736">
    <property type="entry name" value="ACP-like_sf"/>
</dbReference>
<dbReference type="Pfam" id="PF02801">
    <property type="entry name" value="Ketoacyl-synt_C"/>
    <property type="match status" value="1"/>
</dbReference>
<dbReference type="SUPFAM" id="SSF50129">
    <property type="entry name" value="GroES-like"/>
    <property type="match status" value="1"/>
</dbReference>
<keyword evidence="13" id="KW-1185">Reference proteome</keyword>
<evidence type="ECO:0000313" key="13">
    <source>
        <dbReference type="Proteomes" id="UP001610446"/>
    </source>
</evidence>
<dbReference type="Gene3D" id="3.10.129.110">
    <property type="entry name" value="Polyketide synthase dehydratase"/>
    <property type="match status" value="1"/>
</dbReference>
<dbReference type="PROSITE" id="PS50075">
    <property type="entry name" value="CARRIER"/>
    <property type="match status" value="1"/>
</dbReference>
<dbReference type="InterPro" id="IPR018201">
    <property type="entry name" value="Ketoacyl_synth_AS"/>
</dbReference>
<dbReference type="PROSITE" id="PS52004">
    <property type="entry name" value="KS3_2"/>
    <property type="match status" value="1"/>
</dbReference>
<dbReference type="PANTHER" id="PTHR43775:SF49">
    <property type="entry name" value="SYNTHASE, PUTATIVE (JCVI)-RELATED"/>
    <property type="match status" value="1"/>
</dbReference>
<dbReference type="InterPro" id="IPR020841">
    <property type="entry name" value="PKS_Beta-ketoAc_synthase_dom"/>
</dbReference>
<dbReference type="Pfam" id="PF00698">
    <property type="entry name" value="Acyl_transf_1"/>
    <property type="match status" value="1"/>
</dbReference>
<evidence type="ECO:0000256" key="3">
    <source>
        <dbReference type="ARBA" id="ARBA00022603"/>
    </source>
</evidence>
<feature type="domain" description="PKS/mFAS DH" evidence="11">
    <location>
        <begin position="911"/>
        <end position="1200"/>
    </location>
</feature>
<dbReference type="SMART" id="SM00822">
    <property type="entry name" value="PKS_KR"/>
    <property type="match status" value="1"/>
</dbReference>
<feature type="region of interest" description="C-terminal hotdog fold" evidence="7">
    <location>
        <begin position="1052"/>
        <end position="1200"/>
    </location>
</feature>
<dbReference type="InterPro" id="IPR013968">
    <property type="entry name" value="PKS_KR"/>
</dbReference>
<dbReference type="EMBL" id="JBFXLU010000361">
    <property type="protein sequence ID" value="KAL2828561.1"/>
    <property type="molecule type" value="Genomic_DNA"/>
</dbReference>
<evidence type="ECO:0000256" key="8">
    <source>
        <dbReference type="SAM" id="MobiDB-lite"/>
    </source>
</evidence>
<dbReference type="CDD" id="cd00833">
    <property type="entry name" value="PKS"/>
    <property type="match status" value="1"/>
</dbReference>
<dbReference type="CDD" id="cd02440">
    <property type="entry name" value="AdoMet_MTases"/>
    <property type="match status" value="1"/>
</dbReference>
<organism evidence="12 13">
    <name type="scientific">Aspergillus pseudoustus</name>
    <dbReference type="NCBI Taxonomy" id="1810923"/>
    <lineage>
        <taxon>Eukaryota</taxon>
        <taxon>Fungi</taxon>
        <taxon>Dikarya</taxon>
        <taxon>Ascomycota</taxon>
        <taxon>Pezizomycotina</taxon>
        <taxon>Eurotiomycetes</taxon>
        <taxon>Eurotiomycetidae</taxon>
        <taxon>Eurotiales</taxon>
        <taxon>Aspergillaceae</taxon>
        <taxon>Aspergillus</taxon>
        <taxon>Aspergillus subgen. Nidulantes</taxon>
    </lineage>
</organism>
<evidence type="ECO:0000313" key="12">
    <source>
        <dbReference type="EMBL" id="KAL2828561.1"/>
    </source>
</evidence>
<dbReference type="InterPro" id="IPR006162">
    <property type="entry name" value="Ppantetheine_attach_site"/>
</dbReference>
<dbReference type="PROSITE" id="PS00012">
    <property type="entry name" value="PHOSPHOPANTETHEINE"/>
    <property type="match status" value="1"/>
</dbReference>
<dbReference type="InterPro" id="IPR013217">
    <property type="entry name" value="Methyltransf_12"/>
</dbReference>
<dbReference type="Pfam" id="PF08242">
    <property type="entry name" value="Methyltransf_12"/>
    <property type="match status" value="1"/>
</dbReference>
<dbReference type="InterPro" id="IPR009081">
    <property type="entry name" value="PP-bd_ACP"/>
</dbReference>
<keyword evidence="2" id="KW-0597">Phosphoprotein</keyword>
<proteinExistence type="predicted"/>
<dbReference type="InterPro" id="IPR020807">
    <property type="entry name" value="PKS_DH"/>
</dbReference>
<dbReference type="InterPro" id="IPR016036">
    <property type="entry name" value="Malonyl_transacylase_ACP-bd"/>
</dbReference>
<evidence type="ECO:0000256" key="7">
    <source>
        <dbReference type="PROSITE-ProRule" id="PRU01363"/>
    </source>
</evidence>
<evidence type="ECO:0000259" key="10">
    <source>
        <dbReference type="PROSITE" id="PS52004"/>
    </source>
</evidence>
<feature type="active site" description="Proton acceptor; for dehydratase activity" evidence="7">
    <location>
        <position position="943"/>
    </location>
</feature>
<evidence type="ECO:0000256" key="2">
    <source>
        <dbReference type="ARBA" id="ARBA00022553"/>
    </source>
</evidence>
<feature type="region of interest" description="N-terminal hotdog fold" evidence="7">
    <location>
        <begin position="911"/>
        <end position="1040"/>
    </location>
</feature>
<dbReference type="Proteomes" id="UP001610446">
    <property type="component" value="Unassembled WGS sequence"/>
</dbReference>
<dbReference type="SUPFAM" id="SSF47336">
    <property type="entry name" value="ACP-like"/>
    <property type="match status" value="1"/>
</dbReference>
<dbReference type="Pfam" id="PF08659">
    <property type="entry name" value="KR"/>
    <property type="match status" value="1"/>
</dbReference>
<dbReference type="InterPro" id="IPR049552">
    <property type="entry name" value="PKS_DH_N"/>
</dbReference>
<dbReference type="SMART" id="SM00823">
    <property type="entry name" value="PKS_PP"/>
    <property type="match status" value="1"/>
</dbReference>
<dbReference type="InterPro" id="IPR057326">
    <property type="entry name" value="KR_dom"/>
</dbReference>
<dbReference type="InterPro" id="IPR049900">
    <property type="entry name" value="PKS_mFAS_DH"/>
</dbReference>
<keyword evidence="6" id="KW-0511">Multifunctional enzyme</keyword>
<dbReference type="InterPro" id="IPR029063">
    <property type="entry name" value="SAM-dependent_MTases_sf"/>
</dbReference>
<dbReference type="Gene3D" id="3.40.366.10">
    <property type="entry name" value="Malonyl-Coenzyme A Acyl Carrier Protein, domain 2"/>
    <property type="match status" value="1"/>
</dbReference>
<dbReference type="InterPro" id="IPR042104">
    <property type="entry name" value="PKS_dehydratase_sf"/>
</dbReference>
<dbReference type="InterPro" id="IPR014043">
    <property type="entry name" value="Acyl_transferase_dom"/>
</dbReference>
<dbReference type="SMART" id="SM00829">
    <property type="entry name" value="PKS_ER"/>
    <property type="match status" value="1"/>
</dbReference>
<evidence type="ECO:0000259" key="11">
    <source>
        <dbReference type="PROSITE" id="PS52019"/>
    </source>
</evidence>
<dbReference type="InterPro" id="IPR036291">
    <property type="entry name" value="NAD(P)-bd_dom_sf"/>
</dbReference>
<dbReference type="InterPro" id="IPR049551">
    <property type="entry name" value="PKS_DH_C"/>
</dbReference>
<feature type="domain" description="Carrier" evidence="9">
    <location>
        <begin position="2393"/>
        <end position="2471"/>
    </location>
</feature>
<dbReference type="Gene3D" id="3.40.47.10">
    <property type="match status" value="1"/>
</dbReference>
<evidence type="ECO:0000256" key="5">
    <source>
        <dbReference type="ARBA" id="ARBA00022857"/>
    </source>
</evidence>
<dbReference type="PANTHER" id="PTHR43775">
    <property type="entry name" value="FATTY ACID SYNTHASE"/>
    <property type="match status" value="1"/>
</dbReference>
<accession>A0ABR4ILD2</accession>
<dbReference type="Pfam" id="PF16197">
    <property type="entry name" value="KAsynt_C_assoc"/>
    <property type="match status" value="1"/>
</dbReference>
<sequence length="2481" mass="269059">MRNIDMNGSANGATNGHSPIVPEPIAIVGMGMRLPGKIHSTEALWDLLINKKETSGPIPSSRFNVDGFYSGPKMPGCIQTQRGHFLDESDELDRLDTSFFGMGKAEVEKLDPQQRMLLEVVWECMENAGQVGWRGSKTGVFVGTWGDDWQDFLAKDPQQTGGMLNVSGAGDFAISNRISYEYNLTGPSMTIKAACASSMICLHQACQALREGSCDAAIVAGTNLIITPTQTIAQTEAGVLSPTGQCRSFDASANGYARGEAINAIFIKRLSDAMRDNDPVRAVVRGTAINCDGQSAGLSLPNPAAHETMIRRAYEVAGLGGKSLETPFVEAHGTGTPSGDPLELQAISRVFGRGSDTFIGSIKANIGHGEGASGLSSVIKAVLMLEHRTIPPQVNFVTPNPNIPFEESQLVVPLEPLQWPAGRPERISINSFGITGANAHAIIESAISNVVVHPQVNGHSSSLPLNLFVFSANTSDSLKKKAVQIQNYLSDHPERPKDLSYTLASRRAQLSHRAFCLNDSEDVTFASEKIQKPPTINFVFTGQGAQWATMGKELIEHFPQFKDDLSHMANVLAQLPHPPAWNLMDELLRPEVKSQINKAEYAQPLCTALQVALVNLLASVGIAPSAVTGHSSGEIAAAYAAEAITAEEAIVIAYYRGLAVAGAPRTRSGGMAAVGMGRAEATLYLEDGVVVACDNGPNSVTLSGDSEALETVIQQMKADDKDLFVRLLKTDGMAYHSHHMQDVGSVYEEYLRPFLHAKPASVPFLSTVTGKAAGTALLDAAYWRRNLESPVKFFPGVKTLIASQQSQDQLYLEIGPHSALGGPLRQIFKTTSTKGRLTYLPTLVRGKDGLECILQTCGQLYLQAVDLRLEKLTSGGTTLTDLPAYPWHHETSHWTESRAVREWRTRKYSPHELLGARLLEGNDVEPTWRKLLRLKDAPWLQDHKVLNDVVFPCAGYIAMVGEAVRQITGLEDFSIRRLKISTAMILAEDKTVEVVTSFRPTDYSAMASTETWYDFSIYSHNGNAWTVHCTGQSKGGRDEELSEPQSTCTPMELPRQVRSPYSIFTSVGLHYGPTFQGLRSVSALPRARQAAASLDIPPVTASGYALHPTTIDQGLQLLGLASAEGLGYHFANILLPTGIEHVYIQPSRQNTATLRSTTSATPILDTGDINGEITIANDSGQILLTAQGCKLSTFEQQTQSLDRDGRIAAARLTWRPHLDFVPLESLMISQPKDLSALQLMEAYVFLAILEIQDRIREGAPYEGHWDKFSSWMDEQVKEGSSTGGNWLVPESTKWVGLNPEDRRALIHHVQGQVQIGDFAAVAELVTRLVDNCVDVFNGQTEILEVFVRDNGLTALYNLTGERIDSTEFFVTAGHTNPAMRILEIGAGTGGTTLLALQALTSFNGEPMFTDVSSGFFAAAKERFAEYPAIEFKVLDIERDPESQGFDAGNYDLIIASNVIHATETLSRTLRHVRKLLQPKGRFFLQELTPSAAKMINLIMGPLPGWWLGEADGRGSEPLVSPERWDAELKVAGFEGVECVVHDDPNGRDHLGVNIIAKPRAIEATLGFPRVTLLVPQGQAHDESHSITLVKNALYARGYHVDICPLGSPVPVYQDVISLLGVDTPFLSDISPDDFATLQQVLGKLGSSKLLWVMGSAQLEPIQTPLHGLTLGFMRSIRAELSPSLATLEVDSVNGNVAEIILNVLEHFRERDSAVNPEYEYALRTGVVHVSRYHWTRVSEELAVVRDSSSYPLRLETRRNGGSKVLNWVPTPSAPLGPKDVAISPAYAGLAPEDSLSRLAGSGTVTAVGSDVHTVSPGDRVMFLAENCLATSITIGATQAAKIPDALGLEEAASMLLPFSAAIYTLIMVANLRKGQTVLIHDAASPGGLAAIQICQMVGVEVYCTAVSDDGREYLVTQCNVHPDHIFQAGDASFHPWLVGATGGLGADAVLIQGSVSAELLSAHWNCVARRGKMIILGKTDPRALAGLELDLFSGNRSLVGVDVATLQDLYPELLNETLSLCKQGLIRPINPISNIALAERETATASDLLSSLGPVGTAVLDISSATKCLPVLPADPKLSLRSDAAYLLVGGLGGLGQSVSTYLVERGARYLIYLSRTAGESQAHRTFFRELESQGCSVQAVKGDVSNLADVTATIHNTQLPIAGVLHLGMVLDDHPFMDMAHEDWHRALRPKVEGTWNLHNALVEANTPLDFFVMFGSISGSFGIAHQANYGAANTFQDSFVQYRHTLGLPASVLNIGAMANVGYVSENRGVEEYFRAAGMPFLSEGDFFAVLHLSMCQQFPDQNRRTAAGRETSSYTNSSQLALGIRSTKPMDDPSNRVLWKHDRRVDIYRNIEATLLANTNGGSGNNEDGEDKLASLMMTVRSDPSILTLPDTLSLVTREIGIKIYEFMLKPIDELDVSKALVTLGVDSLVIVEIRNWLRRRLEVETSTLEILNGGTIEMLGRVCVERLTAKYGGVKGE</sequence>
<dbReference type="InterPro" id="IPR016039">
    <property type="entry name" value="Thiolase-like"/>
</dbReference>
<dbReference type="SMART" id="SM00827">
    <property type="entry name" value="PKS_AT"/>
    <property type="match status" value="1"/>
</dbReference>
<dbReference type="InterPro" id="IPR014030">
    <property type="entry name" value="Ketoacyl_synth_N"/>
</dbReference>
<dbReference type="Pfam" id="PF23297">
    <property type="entry name" value="ACP_SdgA_C"/>
    <property type="match status" value="1"/>
</dbReference>
<dbReference type="InterPro" id="IPR050091">
    <property type="entry name" value="PKS_NRPS_Biosynth_Enz"/>
</dbReference>
<dbReference type="Gene3D" id="1.10.1200.10">
    <property type="entry name" value="ACP-like"/>
    <property type="match status" value="1"/>
</dbReference>
<dbReference type="InterPro" id="IPR014031">
    <property type="entry name" value="Ketoacyl_synth_C"/>
</dbReference>
<feature type="domain" description="Ketosynthase family 3 (KS3)" evidence="10">
    <location>
        <begin position="22"/>
        <end position="445"/>
    </location>
</feature>
<dbReference type="CDD" id="cd05195">
    <property type="entry name" value="enoyl_red"/>
    <property type="match status" value="1"/>
</dbReference>
<dbReference type="PROSITE" id="PS52019">
    <property type="entry name" value="PKS_MFAS_DH"/>
    <property type="match status" value="1"/>
</dbReference>
<dbReference type="Gene3D" id="3.40.50.150">
    <property type="entry name" value="Vaccinia Virus protein VP39"/>
    <property type="match status" value="1"/>
</dbReference>
<evidence type="ECO:0008006" key="14">
    <source>
        <dbReference type="Google" id="ProtNLM"/>
    </source>
</evidence>
<dbReference type="SUPFAM" id="SSF52151">
    <property type="entry name" value="FabD/lysophospholipase-like"/>
    <property type="match status" value="1"/>
</dbReference>
<comment type="caution">
    <text evidence="12">The sequence shown here is derived from an EMBL/GenBank/DDBJ whole genome shotgun (WGS) entry which is preliminary data.</text>
</comment>